<organism evidence="1 2">
    <name type="scientific">Frankia alni (strain DSM 45986 / CECT 9034 / ACN14a)</name>
    <dbReference type="NCBI Taxonomy" id="326424"/>
    <lineage>
        <taxon>Bacteria</taxon>
        <taxon>Bacillati</taxon>
        <taxon>Actinomycetota</taxon>
        <taxon>Actinomycetes</taxon>
        <taxon>Frankiales</taxon>
        <taxon>Frankiaceae</taxon>
        <taxon>Frankia</taxon>
    </lineage>
</organism>
<dbReference type="Proteomes" id="UP000000657">
    <property type="component" value="Chromosome"/>
</dbReference>
<dbReference type="AlphaFoldDB" id="Q0RJP0"/>
<protein>
    <submittedName>
        <fullName evidence="1">Uncharacterized protein</fullName>
    </submittedName>
</protein>
<evidence type="ECO:0000313" key="2">
    <source>
        <dbReference type="Proteomes" id="UP000000657"/>
    </source>
</evidence>
<reference evidence="1 2" key="1">
    <citation type="journal article" date="2007" name="Genome Res.">
        <title>Genome characteristics of facultatively symbiotic Frankia sp. strains reflect host range and host plant biogeography.</title>
        <authorList>
            <person name="Normand P."/>
            <person name="Lapierre P."/>
            <person name="Tisa L.S."/>
            <person name="Gogarten J.P."/>
            <person name="Alloisio N."/>
            <person name="Bagnarol E."/>
            <person name="Bassi C.A."/>
            <person name="Berry A.M."/>
            <person name="Bickhart D.M."/>
            <person name="Choisne N."/>
            <person name="Couloux A."/>
            <person name="Cournoyer B."/>
            <person name="Cruveiller S."/>
            <person name="Daubin V."/>
            <person name="Demange N."/>
            <person name="Francino M.P."/>
            <person name="Goltsman E."/>
            <person name="Huang Y."/>
            <person name="Kopp O.R."/>
            <person name="Labarre L."/>
            <person name="Lapidus A."/>
            <person name="Lavire C."/>
            <person name="Marechal J."/>
            <person name="Martinez M."/>
            <person name="Mastronunzio J.E."/>
            <person name="Mullin B.C."/>
            <person name="Niemann J."/>
            <person name="Pujic P."/>
            <person name="Rawnsley T."/>
            <person name="Rouy Z."/>
            <person name="Schenowitz C."/>
            <person name="Sellstedt A."/>
            <person name="Tavares F."/>
            <person name="Tomkins J.P."/>
            <person name="Vallenet D."/>
            <person name="Valverde C."/>
            <person name="Wall L.G."/>
            <person name="Wang Y."/>
            <person name="Medigue C."/>
            <person name="Benson D.R."/>
        </authorList>
    </citation>
    <scope>NUCLEOTIDE SEQUENCE [LARGE SCALE GENOMIC DNA]</scope>
    <source>
        <strain evidence="2">DSM 45986 / CECT 9034 / ACN14a</strain>
    </source>
</reference>
<evidence type="ECO:0000313" key="1">
    <source>
        <dbReference type="EMBL" id="CAJ62272.1"/>
    </source>
</evidence>
<dbReference type="STRING" id="326424.FRAAL3629"/>
<keyword evidence="2" id="KW-1185">Reference proteome</keyword>
<dbReference type="KEGG" id="fal:FRAAL3629"/>
<sequence length="67" mass="7127">MHAWTGFLDAYVHVSGAQARFTDHEQPGTHSRPVQLDVTDDASVQAAAAAIDADGILPGDLHFPCAR</sequence>
<gene>
    <name evidence="1" type="ordered locus">FRAAL3629</name>
</gene>
<dbReference type="HOGENOM" id="CLU_2806203_0_0_11"/>
<dbReference type="EMBL" id="CT573213">
    <property type="protein sequence ID" value="CAJ62272.1"/>
    <property type="molecule type" value="Genomic_DNA"/>
</dbReference>
<dbReference type="RefSeq" id="WP_011604768.1">
    <property type="nucleotide sequence ID" value="NC_008278.1"/>
</dbReference>
<name>Q0RJP0_FRAAA</name>
<accession>Q0RJP0</accession>
<proteinExistence type="predicted"/>